<keyword evidence="7 11" id="KW-0799">Topoisomerase</keyword>
<dbReference type="Pfam" id="PF00204">
    <property type="entry name" value="DNA_gyraseB"/>
    <property type="match status" value="1"/>
</dbReference>
<dbReference type="GO" id="GO:0034335">
    <property type="term" value="F:DNA negative supercoiling activity"/>
    <property type="evidence" value="ECO:0007669"/>
    <property type="project" value="UniProtKB-ARBA"/>
</dbReference>
<dbReference type="InterPro" id="IPR001241">
    <property type="entry name" value="Topo_IIA"/>
</dbReference>
<dbReference type="InterPro" id="IPR003594">
    <property type="entry name" value="HATPase_dom"/>
</dbReference>
<dbReference type="InterPro" id="IPR011557">
    <property type="entry name" value="GyrB"/>
</dbReference>
<keyword evidence="8" id="KW-0238">DNA-binding</keyword>
<dbReference type="CDD" id="cd03366">
    <property type="entry name" value="TOPRIM_TopoIIA_GyrB"/>
    <property type="match status" value="1"/>
</dbReference>
<dbReference type="RefSeq" id="WP_014901045.1">
    <property type="nucleotide sequence ID" value="NC_018515.1"/>
</dbReference>
<comment type="cofactor">
    <cofactor evidence="11">
        <name>Mg(2+)</name>
        <dbReference type="ChEBI" id="CHEBI:18420"/>
    </cofactor>
    <cofactor evidence="11">
        <name>Mn(2+)</name>
        <dbReference type="ChEBI" id="CHEBI:29035"/>
    </cofactor>
    <cofactor evidence="11">
        <name>Ca(2+)</name>
        <dbReference type="ChEBI" id="CHEBI:29108"/>
    </cofactor>
    <text evidence="11">Binds two Mg(2+) per subunit. The magnesium ions form salt bridges with both the protein and the DNA. Can also accept other divalent metal cations, such as Mn(2+) or Ca(2+).</text>
</comment>
<dbReference type="PANTHER" id="PTHR45866">
    <property type="entry name" value="DNA GYRASE/TOPOISOMERASE SUBUNIT B"/>
    <property type="match status" value="1"/>
</dbReference>
<dbReference type="InterPro" id="IPR036890">
    <property type="entry name" value="HATPase_C_sf"/>
</dbReference>
<evidence type="ECO:0000256" key="11">
    <source>
        <dbReference type="HAMAP-Rule" id="MF_01898"/>
    </source>
</evidence>
<dbReference type="Gene3D" id="3.30.230.10">
    <property type="match status" value="1"/>
</dbReference>
<comment type="similarity">
    <text evidence="2 11">Belongs to the type II topoisomerase GyrB family.</text>
</comment>
<sequence>MQENKEQLVQTISDNYNAGQIEVLEGLEAVRKRPGMYIGTTGPRGLHHLVYEIVDNSIDEALAGFCNEIDVIIHQDNSITVVDNGRGIPVDIHPKTGKPGVELALTVLHAGGKFGGSESAYKVSGGLHGVGLSVVNALSKWLVVEVSKGGHVYHQEYSIGKPTTKLINVGETNKSGTKISFMPDSEIFEETVYDFNILAHRLRELSFLNKSVTINLTDERTDVKETFLHTGGIQDFVRYLNKNKDCLHPQPIFIETLKDSVQVEVCMQYNDGYAENLFSYANNINTQEGGTHEAGFKSALTRVVNDYARKNNMIKAGDSNLTGDDIREGLTAVISVKVPDPQFEGQTKTKLGNSEIRGIVDSATGEGLSTFLEENPSIARKFIDKSVQAARARDAARKARELTRRKSALEGTSLPGKLADCSWKEPDLCEMYIVEGDSAGGSAKQGRDRRFQAILPLRGKIINVEKARLDKILGNTEIRAMITAMGTGISDDFDIEKARYHKLIIMTDADVDGAHIRTLLLTFFYRYMKPLIENNFVYIAQPPLYKVKKGKDIQYVYTEPELTKVLEKIGRDKVEIQRYKGLGEMNPEQLWETTMDPAKRTILRVTMEDAMRTEEMFSVLMGDKVEPRRDFINRYAKDVRNLDA</sequence>
<dbReference type="GO" id="GO:0005737">
    <property type="term" value="C:cytoplasm"/>
    <property type="evidence" value="ECO:0007669"/>
    <property type="project" value="UniProtKB-SubCell"/>
</dbReference>
<dbReference type="SUPFAM" id="SSF56719">
    <property type="entry name" value="Type II DNA topoisomerase"/>
    <property type="match status" value="1"/>
</dbReference>
<dbReference type="InterPro" id="IPR013760">
    <property type="entry name" value="Topo_IIA-like_dom_sf"/>
</dbReference>
<keyword evidence="14" id="KW-1185">Reference proteome</keyword>
<keyword evidence="9 11" id="KW-0413">Isomerase</keyword>
<dbReference type="InterPro" id="IPR013506">
    <property type="entry name" value="Topo_IIA_bsu_dom2"/>
</dbReference>
<dbReference type="STRING" id="768704.Desmer_0006"/>
<gene>
    <name evidence="11" type="primary">gyrB</name>
    <name evidence="13" type="ordered locus">Desmer_0006</name>
</gene>
<comment type="miscellaneous">
    <text evidence="11">Few gyrases are as efficient as E.coli at forming negative supercoils. Not all organisms have 2 type II topoisomerases; in organisms with a single type II topoisomerase this enzyme also has to decatenate newly replicated chromosomes.</text>
</comment>
<dbReference type="HAMAP" id="MF_01898">
    <property type="entry name" value="GyrB"/>
    <property type="match status" value="1"/>
</dbReference>
<dbReference type="EMBL" id="CP003629">
    <property type="protein sequence ID" value="AFQ42116.1"/>
    <property type="molecule type" value="Genomic_DNA"/>
</dbReference>
<dbReference type="InterPro" id="IPR018522">
    <property type="entry name" value="TopoIIA_CS"/>
</dbReference>
<dbReference type="InterPro" id="IPR014721">
    <property type="entry name" value="Ribsml_uS5_D2-typ_fold_subgr"/>
</dbReference>
<dbReference type="Proteomes" id="UP000005262">
    <property type="component" value="Chromosome"/>
</dbReference>
<evidence type="ECO:0000256" key="2">
    <source>
        <dbReference type="ARBA" id="ARBA00010708"/>
    </source>
</evidence>
<evidence type="ECO:0000256" key="7">
    <source>
        <dbReference type="ARBA" id="ARBA00023029"/>
    </source>
</evidence>
<name>J7ITU8_DESMD</name>
<keyword evidence="4 11" id="KW-0547">Nucleotide-binding</keyword>
<dbReference type="InterPro" id="IPR034160">
    <property type="entry name" value="TOPRIM_GyrB"/>
</dbReference>
<dbReference type="InterPro" id="IPR006171">
    <property type="entry name" value="TOPRIM_dom"/>
</dbReference>
<dbReference type="FunFam" id="3.30.230.10:FF:000005">
    <property type="entry name" value="DNA gyrase subunit B"/>
    <property type="match status" value="1"/>
</dbReference>
<dbReference type="InterPro" id="IPR002288">
    <property type="entry name" value="DNA_gyrase_B_C"/>
</dbReference>
<evidence type="ECO:0000256" key="8">
    <source>
        <dbReference type="ARBA" id="ARBA00023125"/>
    </source>
</evidence>
<feature type="site" description="Interaction with DNA" evidence="11">
    <location>
        <position position="463"/>
    </location>
</feature>
<dbReference type="Pfam" id="PF02518">
    <property type="entry name" value="HATPase_c"/>
    <property type="match status" value="1"/>
</dbReference>
<feature type="binding site" evidence="11">
    <location>
        <position position="435"/>
    </location>
    <ligand>
        <name>Mg(2+)</name>
        <dbReference type="ChEBI" id="CHEBI:18420"/>
        <label>1</label>
        <note>catalytic</note>
    </ligand>
</feature>
<dbReference type="FunFam" id="3.30.565.10:FF:000002">
    <property type="entry name" value="DNA gyrase subunit B"/>
    <property type="match status" value="1"/>
</dbReference>
<dbReference type="HOGENOM" id="CLU_006146_4_1_9"/>
<feature type="domain" description="Toprim" evidence="12">
    <location>
        <begin position="429"/>
        <end position="543"/>
    </location>
</feature>
<dbReference type="InterPro" id="IPR013759">
    <property type="entry name" value="Topo_IIA_B_C"/>
</dbReference>
<keyword evidence="3 11" id="KW-0479">Metal-binding</keyword>
<evidence type="ECO:0000256" key="4">
    <source>
        <dbReference type="ARBA" id="ARBA00022741"/>
    </source>
</evidence>
<evidence type="ECO:0000256" key="6">
    <source>
        <dbReference type="ARBA" id="ARBA00022842"/>
    </source>
</evidence>
<comment type="subcellular location">
    <subcellularLocation>
        <location evidence="11">Cytoplasm</location>
    </subcellularLocation>
</comment>
<dbReference type="KEGG" id="dmi:Desmer_0006"/>
<dbReference type="eggNOG" id="COG0187">
    <property type="taxonomic scope" value="Bacteria"/>
</dbReference>
<evidence type="ECO:0000313" key="13">
    <source>
        <dbReference type="EMBL" id="AFQ42116.1"/>
    </source>
</evidence>
<keyword evidence="5 11" id="KW-0067">ATP-binding</keyword>
<dbReference type="SUPFAM" id="SSF55874">
    <property type="entry name" value="ATPase domain of HSP90 chaperone/DNA topoisomerase II/histidine kinase"/>
    <property type="match status" value="1"/>
</dbReference>
<reference evidence="14" key="2">
    <citation type="submission" date="2012-08" db="EMBL/GenBank/DDBJ databases">
        <title>Finished genome of Desulfosporosinus meridiei DSM 13257.</title>
        <authorList>
            <person name="Huntemann M."/>
            <person name="Wei C.-L."/>
            <person name="Han J."/>
            <person name="Detter J.C."/>
            <person name="Han C."/>
            <person name="Davenport K."/>
            <person name="Daligault H."/>
            <person name="Erkkila T."/>
            <person name="Gu W."/>
            <person name="Munk A.C.C."/>
            <person name="Teshima H."/>
            <person name="Xu Y."/>
            <person name="Chain P."/>
            <person name="Tapia R."/>
            <person name="Chen A."/>
            <person name="Krypides N."/>
            <person name="Mavromatis K."/>
            <person name="Markowitz V."/>
            <person name="Szeto E."/>
            <person name="Ivanova N."/>
            <person name="Mikhailova N."/>
            <person name="Ovchinnikova G."/>
            <person name="Pagani I."/>
            <person name="Pati A."/>
            <person name="Goodwin L."/>
            <person name="Peters L."/>
            <person name="Pitluck S."/>
            <person name="Woyke T."/>
            <person name="Pester M."/>
            <person name="Spring S."/>
            <person name="Ollivier B."/>
            <person name="Rattei T."/>
            <person name="Klenk H.-P."/>
            <person name="Wagner M."/>
            <person name="Loy A."/>
        </authorList>
    </citation>
    <scope>NUCLEOTIDE SEQUENCE [LARGE SCALE GENOMIC DNA]</scope>
    <source>
        <strain evidence="14">ATCC BAA-275 / DSM 13257 / NCIMB 13706 / S10</strain>
    </source>
</reference>
<feature type="binding site" evidence="11">
    <location>
        <position position="508"/>
    </location>
    <ligand>
        <name>Mg(2+)</name>
        <dbReference type="ChEBI" id="CHEBI:18420"/>
        <label>2</label>
    </ligand>
</feature>
<proteinExistence type="inferred from homology"/>
<dbReference type="GO" id="GO:0046872">
    <property type="term" value="F:metal ion binding"/>
    <property type="evidence" value="ECO:0007669"/>
    <property type="project" value="UniProtKB-KW"/>
</dbReference>
<comment type="subunit">
    <text evidence="11">Heterotetramer, composed of two GyrA and two GyrB chains. In the heterotetramer, GyrA contains the active site tyrosine that forms a transient covalent intermediate with DNA, while GyrB binds cofactors and catalyzes ATP hydrolysis.</text>
</comment>
<evidence type="ECO:0000256" key="9">
    <source>
        <dbReference type="ARBA" id="ARBA00023235"/>
    </source>
</evidence>
<organism evidence="13 14">
    <name type="scientific">Desulfosporosinus meridiei (strain ATCC BAA-275 / DSM 13257 / KCTC 12902 / NCIMB 13706 / S10)</name>
    <dbReference type="NCBI Taxonomy" id="768704"/>
    <lineage>
        <taxon>Bacteria</taxon>
        <taxon>Bacillati</taxon>
        <taxon>Bacillota</taxon>
        <taxon>Clostridia</taxon>
        <taxon>Eubacteriales</taxon>
        <taxon>Desulfitobacteriaceae</taxon>
        <taxon>Desulfosporosinus</taxon>
    </lineage>
</organism>
<dbReference type="GO" id="GO:0003677">
    <property type="term" value="F:DNA binding"/>
    <property type="evidence" value="ECO:0007669"/>
    <property type="project" value="UniProtKB-KW"/>
</dbReference>
<dbReference type="FunFam" id="3.40.50.670:FF:000002">
    <property type="entry name" value="DNA gyrase subunit B"/>
    <property type="match status" value="1"/>
</dbReference>
<evidence type="ECO:0000313" key="14">
    <source>
        <dbReference type="Proteomes" id="UP000005262"/>
    </source>
</evidence>
<reference evidence="13 14" key="1">
    <citation type="journal article" date="2012" name="J. Bacteriol.">
        <title>Complete genome sequences of Desulfosporosinus orientis DSM765T, Desulfosporosinus youngiae DSM17734T, Desulfosporosinus meridiei DSM13257T, and Desulfosporosinus acidiphilus DSM22704T.</title>
        <authorList>
            <person name="Pester M."/>
            <person name="Brambilla E."/>
            <person name="Alazard D."/>
            <person name="Rattei T."/>
            <person name="Weinmaier T."/>
            <person name="Han J."/>
            <person name="Lucas S."/>
            <person name="Lapidus A."/>
            <person name="Cheng J.F."/>
            <person name="Goodwin L."/>
            <person name="Pitluck S."/>
            <person name="Peters L."/>
            <person name="Ovchinnikova G."/>
            <person name="Teshima H."/>
            <person name="Detter J.C."/>
            <person name="Han C.S."/>
            <person name="Tapia R."/>
            <person name="Land M.L."/>
            <person name="Hauser L."/>
            <person name="Kyrpides N.C."/>
            <person name="Ivanova N.N."/>
            <person name="Pagani I."/>
            <person name="Huntmann M."/>
            <person name="Wei C.L."/>
            <person name="Davenport K.W."/>
            <person name="Daligault H."/>
            <person name="Chain P.S."/>
            <person name="Chen A."/>
            <person name="Mavromatis K."/>
            <person name="Markowitz V."/>
            <person name="Szeto E."/>
            <person name="Mikhailova N."/>
            <person name="Pati A."/>
            <person name="Wagner M."/>
            <person name="Woyke T."/>
            <person name="Ollivier B."/>
            <person name="Klenk H.P."/>
            <person name="Spring S."/>
            <person name="Loy A."/>
        </authorList>
    </citation>
    <scope>NUCLEOTIDE SEQUENCE [LARGE SCALE GENOMIC DNA]</scope>
    <source>
        <strain evidence="14">ATCC BAA-275 / DSM 13257 / NCIMB 13706 / S10</strain>
    </source>
</reference>
<dbReference type="PROSITE" id="PS50880">
    <property type="entry name" value="TOPRIM"/>
    <property type="match status" value="1"/>
</dbReference>
<dbReference type="GO" id="GO:0005524">
    <property type="term" value="F:ATP binding"/>
    <property type="evidence" value="ECO:0007669"/>
    <property type="project" value="UniProtKB-UniRule"/>
</dbReference>
<dbReference type="SMART" id="SM00433">
    <property type="entry name" value="TOP2c"/>
    <property type="match status" value="1"/>
</dbReference>
<dbReference type="NCBIfam" id="TIGR01059">
    <property type="entry name" value="gyrB"/>
    <property type="match status" value="1"/>
</dbReference>
<comment type="function">
    <text evidence="11">A type II topoisomerase that negatively supercoils closed circular double-stranded (ds) DNA in an ATP-dependent manner to modulate DNA topology and maintain chromosomes in an underwound state. Negative supercoiling favors strand separation, and DNA replication, transcription, recombination and repair, all of which involve strand separation. Also able to catalyze the interconversion of other topological isomers of dsDNA rings, including catenanes and knotted rings. Type II topoisomerases break and join 2 DNA strands simultaneously in an ATP-dependent manner.</text>
</comment>
<protein>
    <recommendedName>
        <fullName evidence="11">DNA gyrase subunit B</fullName>
        <ecNumber evidence="11">5.6.2.2</ecNumber>
    </recommendedName>
</protein>
<dbReference type="Pfam" id="PF01751">
    <property type="entry name" value="Toprim"/>
    <property type="match status" value="1"/>
</dbReference>
<dbReference type="NCBIfam" id="NF011501">
    <property type="entry name" value="PRK14939.1"/>
    <property type="match status" value="1"/>
</dbReference>
<evidence type="ECO:0000256" key="5">
    <source>
        <dbReference type="ARBA" id="ARBA00022840"/>
    </source>
</evidence>
<dbReference type="Gene3D" id="3.40.50.670">
    <property type="match status" value="1"/>
</dbReference>
<keyword evidence="6 11" id="KW-0460">Magnesium</keyword>
<comment type="catalytic activity">
    <reaction evidence="1 11">
        <text>ATP-dependent breakage, passage and rejoining of double-stranded DNA.</text>
        <dbReference type="EC" id="5.6.2.2"/>
    </reaction>
</comment>
<dbReference type="PROSITE" id="PS00177">
    <property type="entry name" value="TOPOISOMERASE_II"/>
    <property type="match status" value="1"/>
</dbReference>
<keyword evidence="11" id="KW-0963">Cytoplasm</keyword>
<dbReference type="AlphaFoldDB" id="J7ITU8"/>
<accession>J7ITU8</accession>
<dbReference type="SMART" id="SM00387">
    <property type="entry name" value="HATPase_c"/>
    <property type="match status" value="1"/>
</dbReference>
<dbReference type="SUPFAM" id="SSF54211">
    <property type="entry name" value="Ribosomal protein S5 domain 2-like"/>
    <property type="match status" value="1"/>
</dbReference>
<evidence type="ECO:0000256" key="1">
    <source>
        <dbReference type="ARBA" id="ARBA00000185"/>
    </source>
</evidence>
<dbReference type="InterPro" id="IPR000565">
    <property type="entry name" value="Topo_IIA_B"/>
</dbReference>
<feature type="binding site" evidence="11">
    <location>
        <position position="508"/>
    </location>
    <ligand>
        <name>Mg(2+)</name>
        <dbReference type="ChEBI" id="CHEBI:18420"/>
        <label>1</label>
        <note>catalytic</note>
    </ligand>
</feature>
<dbReference type="PRINTS" id="PR00418">
    <property type="entry name" value="TPI2FAMILY"/>
</dbReference>
<feature type="binding site" evidence="11">
    <location>
        <position position="510"/>
    </location>
    <ligand>
        <name>Mg(2+)</name>
        <dbReference type="ChEBI" id="CHEBI:18420"/>
        <label>2</label>
    </ligand>
</feature>
<comment type="subunit">
    <text evidence="10">Heterotetramer composed of ParC and ParE.</text>
</comment>
<dbReference type="Gene3D" id="3.30.565.10">
    <property type="entry name" value="Histidine kinase-like ATPase, C-terminal domain"/>
    <property type="match status" value="1"/>
</dbReference>
<evidence type="ECO:0000256" key="10">
    <source>
        <dbReference type="ARBA" id="ARBA00063644"/>
    </source>
</evidence>
<dbReference type="CDD" id="cd16928">
    <property type="entry name" value="HATPase_GyrB-like"/>
    <property type="match status" value="1"/>
</dbReference>
<dbReference type="EC" id="5.6.2.2" evidence="11"/>
<dbReference type="PANTHER" id="PTHR45866:SF1">
    <property type="entry name" value="DNA GYRASE SUBUNIT B, MITOCHONDRIAL"/>
    <property type="match status" value="1"/>
</dbReference>
<evidence type="ECO:0000256" key="3">
    <source>
        <dbReference type="ARBA" id="ARBA00022723"/>
    </source>
</evidence>
<dbReference type="OrthoDB" id="9802808at2"/>
<dbReference type="Pfam" id="PF00986">
    <property type="entry name" value="DNA_gyraseB_C"/>
    <property type="match status" value="1"/>
</dbReference>
<dbReference type="NCBIfam" id="NF004189">
    <property type="entry name" value="PRK05644.1"/>
    <property type="match status" value="1"/>
</dbReference>
<dbReference type="InterPro" id="IPR020568">
    <property type="entry name" value="Ribosomal_Su5_D2-typ_SF"/>
</dbReference>
<dbReference type="PRINTS" id="PR01159">
    <property type="entry name" value="DNAGYRASEB"/>
</dbReference>
<dbReference type="GO" id="GO:0005694">
    <property type="term" value="C:chromosome"/>
    <property type="evidence" value="ECO:0007669"/>
    <property type="project" value="InterPro"/>
</dbReference>
<dbReference type="GO" id="GO:0006261">
    <property type="term" value="P:DNA-templated DNA replication"/>
    <property type="evidence" value="ECO:0007669"/>
    <property type="project" value="UniProtKB-UniRule"/>
</dbReference>
<evidence type="ECO:0000259" key="12">
    <source>
        <dbReference type="PROSITE" id="PS50880"/>
    </source>
</evidence>
<dbReference type="CDD" id="cd00822">
    <property type="entry name" value="TopoII_Trans_DNA_gyrase"/>
    <property type="match status" value="1"/>
</dbReference>
<dbReference type="GO" id="GO:0006265">
    <property type="term" value="P:DNA topological change"/>
    <property type="evidence" value="ECO:0007669"/>
    <property type="project" value="UniProtKB-UniRule"/>
</dbReference>
<feature type="site" description="Interaction with DNA" evidence="11">
    <location>
        <position position="460"/>
    </location>
</feature>